<feature type="compositionally biased region" description="Basic and acidic residues" evidence="3">
    <location>
        <begin position="262"/>
        <end position="281"/>
    </location>
</feature>
<evidence type="ECO:0000313" key="5">
    <source>
        <dbReference type="EMBL" id="OUS49106.1"/>
    </source>
</evidence>
<feature type="region of interest" description="Disordered" evidence="3">
    <location>
        <begin position="262"/>
        <end position="356"/>
    </location>
</feature>
<comment type="subcellular location">
    <subcellularLocation>
        <location evidence="1">Nucleus</location>
    </subcellularLocation>
</comment>
<keyword evidence="2" id="KW-0539">Nucleus</keyword>
<dbReference type="PANTHER" id="PTHR45625">
    <property type="entry name" value="PEPTIDYL-PROLYL CIS-TRANS ISOMERASE-RELATED"/>
    <property type="match status" value="1"/>
</dbReference>
<dbReference type="GO" id="GO:0003755">
    <property type="term" value="F:peptidyl-prolyl cis-trans isomerase activity"/>
    <property type="evidence" value="ECO:0007669"/>
    <property type="project" value="InterPro"/>
</dbReference>
<gene>
    <name evidence="5" type="ORF">BE221DRAFT_188325</name>
</gene>
<accession>A0A1Y5IHR1</accession>
<dbReference type="InterPro" id="IPR029000">
    <property type="entry name" value="Cyclophilin-like_dom_sf"/>
</dbReference>
<dbReference type="Gene3D" id="2.40.100.10">
    <property type="entry name" value="Cyclophilin-like"/>
    <property type="match status" value="1"/>
</dbReference>
<dbReference type="PROSITE" id="PS50072">
    <property type="entry name" value="CSA_PPIASE_2"/>
    <property type="match status" value="1"/>
</dbReference>
<organism evidence="5">
    <name type="scientific">Ostreococcus tauri</name>
    <name type="common">Marine green alga</name>
    <dbReference type="NCBI Taxonomy" id="70448"/>
    <lineage>
        <taxon>Eukaryota</taxon>
        <taxon>Viridiplantae</taxon>
        <taxon>Chlorophyta</taxon>
        <taxon>Mamiellophyceae</taxon>
        <taxon>Mamiellales</taxon>
        <taxon>Bathycoccaceae</taxon>
        <taxon>Ostreococcus</taxon>
    </lineage>
</organism>
<reference evidence="5" key="1">
    <citation type="submission" date="2017-04" db="EMBL/GenBank/DDBJ databases">
        <title>Population genomics of picophytoplankton unveils novel chromosome hypervariability.</title>
        <authorList>
            <consortium name="DOE Joint Genome Institute"/>
            <person name="Blanc-Mathieu R."/>
            <person name="Krasovec M."/>
            <person name="Hebrard M."/>
            <person name="Yau S."/>
            <person name="Desgranges E."/>
            <person name="Martin J."/>
            <person name="Schackwitz W."/>
            <person name="Kuo A."/>
            <person name="Salin G."/>
            <person name="Donnadieu C."/>
            <person name="Desdevises Y."/>
            <person name="Sanchez-Ferandin S."/>
            <person name="Moreau H."/>
            <person name="Rivals E."/>
            <person name="Grigoriev I.V."/>
            <person name="Grimsley N."/>
            <person name="Eyre-Walker A."/>
            <person name="Piganeau G."/>
        </authorList>
    </citation>
    <scope>NUCLEOTIDE SEQUENCE [LARGE SCALE GENOMIC DNA]</scope>
    <source>
        <strain evidence="5">RCC 1115</strain>
    </source>
</reference>
<dbReference type="PRINTS" id="PR00153">
    <property type="entry name" value="CSAPPISMRASE"/>
</dbReference>
<evidence type="ECO:0000256" key="3">
    <source>
        <dbReference type="SAM" id="MobiDB-lite"/>
    </source>
</evidence>
<dbReference type="PANTHER" id="PTHR45625:SF6">
    <property type="entry name" value="SPLICEOSOME-ASSOCIATED PROTEIN CWC27 HOMOLOG"/>
    <property type="match status" value="1"/>
</dbReference>
<dbReference type="eggNOG" id="KOG0885">
    <property type="taxonomic scope" value="Eukaryota"/>
</dbReference>
<dbReference type="SUPFAM" id="SSF50891">
    <property type="entry name" value="Cyclophilin-like"/>
    <property type="match status" value="1"/>
</dbReference>
<protein>
    <submittedName>
        <fullName evidence="5">Cyclophilin-type peptidyl-prolyl cis-trans isomerase</fullName>
    </submittedName>
</protein>
<dbReference type="InterPro" id="IPR044666">
    <property type="entry name" value="Cyclophilin_A-like"/>
</dbReference>
<dbReference type="EMBL" id="KZ155771">
    <property type="protein sequence ID" value="OUS49106.1"/>
    <property type="molecule type" value="Genomic_DNA"/>
</dbReference>
<proteinExistence type="predicted"/>
<evidence type="ECO:0000256" key="2">
    <source>
        <dbReference type="ARBA" id="ARBA00023242"/>
    </source>
</evidence>
<dbReference type="Pfam" id="PF00160">
    <property type="entry name" value="Pro_isomerase"/>
    <property type="match status" value="1"/>
</dbReference>
<name>A0A1Y5IHR1_OSTTA</name>
<sequence>MSQIYVNEPATEGKVVITTTHGELEVELFSREAPMACKSFVQHCLNGYYDDCAFTRCVENFVIQTGDPSNTGRGGTSALGDGKETFADEFHSRLRFNTRGRVAMANAGRRDTNGSQFFVTLEACEWLNKKHTIFGKLVGATMYNAMEIGKCETDGDDRPIDPAPRVVRTEVLMNPFPEITRAVRVASAEDVENAEDFRRKKKPKKKLALLSFGEEAADEEQALAKAPRGILSSHDVGGDDTLVSADAEETREALKRTAIEKAAARERKKETEEGADGRDGRGGGSWDVEENGANADAASFQDRMREKMLAKRREMGDVDGGTREIERDAKERADKREMKEQRRREKQARAEERKRREVTKLKKLGLGKRAVRDEEAALLTSGQVQRLEARARKSRTQDREKETLERLAAFNAALKGPAKESGNEPSAASAADEETGRAGVSRFVPQGLYYMDDDADDDDDANDWRSHKLAFVPEAKRNDAGAYMASVDDYEVIDPLSVYGKAVAEAKEKKRAADASKSKR</sequence>
<evidence type="ECO:0000259" key="4">
    <source>
        <dbReference type="PROSITE" id="PS50072"/>
    </source>
</evidence>
<feature type="region of interest" description="Disordered" evidence="3">
    <location>
        <begin position="413"/>
        <end position="439"/>
    </location>
</feature>
<feature type="compositionally biased region" description="Basic and acidic residues" evidence="3">
    <location>
        <begin position="302"/>
        <end position="356"/>
    </location>
</feature>
<dbReference type="Proteomes" id="UP000195557">
    <property type="component" value="Unassembled WGS sequence"/>
</dbReference>
<dbReference type="AlphaFoldDB" id="A0A1Y5IHR1"/>
<dbReference type="InterPro" id="IPR002130">
    <property type="entry name" value="Cyclophilin-type_PPIase_dom"/>
</dbReference>
<feature type="domain" description="PPIase cyclophilin-type" evidence="4">
    <location>
        <begin position="22"/>
        <end position="162"/>
    </location>
</feature>
<dbReference type="GO" id="GO:0071013">
    <property type="term" value="C:catalytic step 2 spliceosome"/>
    <property type="evidence" value="ECO:0007669"/>
    <property type="project" value="TreeGrafter"/>
</dbReference>
<keyword evidence="5" id="KW-0413">Isomerase</keyword>
<evidence type="ECO:0000256" key="1">
    <source>
        <dbReference type="ARBA" id="ARBA00004123"/>
    </source>
</evidence>